<protein>
    <submittedName>
        <fullName evidence="2">Uncharacterized protein</fullName>
    </submittedName>
</protein>
<evidence type="ECO:0000256" key="1">
    <source>
        <dbReference type="SAM" id="MobiDB-lite"/>
    </source>
</evidence>
<feature type="compositionally biased region" description="Polar residues" evidence="1">
    <location>
        <begin position="86"/>
        <end position="98"/>
    </location>
</feature>
<feature type="region of interest" description="Disordered" evidence="1">
    <location>
        <begin position="123"/>
        <end position="169"/>
    </location>
</feature>
<name>A0A9P0ZXG7_CUSEU</name>
<sequence length="224" mass="24015">MEGGTSSVGGAESENSTKNDPAWKHNYLVNKKDPKSALMHLVQYDVTYIVFGPPPTQEQMVDVVMMARREAKAVKKRATAARARGGTQSFEANSSAASQGDKRVGEAEQQLIAAVTGQGSEVPNVEAGSVLDVEPVGVAPPADREKARGKKPKRQRTEPSGPKAPDAALPSLGCLAPEVWRDMAFELGWSYQPVRRLRLLPVGQAMAQILAVGWSLLQAEAAQE</sequence>
<accession>A0A9P0ZXG7</accession>
<feature type="region of interest" description="Disordered" evidence="1">
    <location>
        <begin position="77"/>
        <end position="104"/>
    </location>
</feature>
<reference evidence="2" key="1">
    <citation type="submission" date="2022-07" db="EMBL/GenBank/DDBJ databases">
        <authorList>
            <person name="Macas J."/>
            <person name="Novak P."/>
            <person name="Neumann P."/>
        </authorList>
    </citation>
    <scope>NUCLEOTIDE SEQUENCE</scope>
</reference>
<proteinExistence type="predicted"/>
<evidence type="ECO:0000313" key="2">
    <source>
        <dbReference type="EMBL" id="CAH9117660.1"/>
    </source>
</evidence>
<organism evidence="2 3">
    <name type="scientific">Cuscuta europaea</name>
    <name type="common">European dodder</name>
    <dbReference type="NCBI Taxonomy" id="41803"/>
    <lineage>
        <taxon>Eukaryota</taxon>
        <taxon>Viridiplantae</taxon>
        <taxon>Streptophyta</taxon>
        <taxon>Embryophyta</taxon>
        <taxon>Tracheophyta</taxon>
        <taxon>Spermatophyta</taxon>
        <taxon>Magnoliopsida</taxon>
        <taxon>eudicotyledons</taxon>
        <taxon>Gunneridae</taxon>
        <taxon>Pentapetalae</taxon>
        <taxon>asterids</taxon>
        <taxon>lamiids</taxon>
        <taxon>Solanales</taxon>
        <taxon>Convolvulaceae</taxon>
        <taxon>Cuscuteae</taxon>
        <taxon>Cuscuta</taxon>
        <taxon>Cuscuta subgen. Cuscuta</taxon>
    </lineage>
</organism>
<dbReference type="EMBL" id="CAMAPE010000074">
    <property type="protein sequence ID" value="CAH9117660.1"/>
    <property type="molecule type" value="Genomic_DNA"/>
</dbReference>
<comment type="caution">
    <text evidence="2">The sequence shown here is derived from an EMBL/GenBank/DDBJ whole genome shotgun (WGS) entry which is preliminary data.</text>
</comment>
<keyword evidence="3" id="KW-1185">Reference proteome</keyword>
<dbReference type="AlphaFoldDB" id="A0A9P0ZXG7"/>
<feature type="region of interest" description="Disordered" evidence="1">
    <location>
        <begin position="1"/>
        <end position="25"/>
    </location>
</feature>
<dbReference type="Proteomes" id="UP001152484">
    <property type="component" value="Unassembled WGS sequence"/>
</dbReference>
<gene>
    <name evidence="2" type="ORF">CEURO_LOCUS21628</name>
</gene>
<evidence type="ECO:0000313" key="3">
    <source>
        <dbReference type="Proteomes" id="UP001152484"/>
    </source>
</evidence>